<dbReference type="OMA" id="EINIEMP"/>
<keyword evidence="1" id="KW-0597">Phosphoprotein</keyword>
<dbReference type="KEGG" id="spu:100893318"/>
<feature type="domain" description="CS" evidence="3">
    <location>
        <begin position="188"/>
        <end position="284"/>
    </location>
</feature>
<dbReference type="Pfam" id="PF04969">
    <property type="entry name" value="CS"/>
    <property type="match status" value="1"/>
</dbReference>
<dbReference type="InterPro" id="IPR007052">
    <property type="entry name" value="CS_dom"/>
</dbReference>
<dbReference type="GO" id="GO:0005737">
    <property type="term" value="C:cytoplasm"/>
    <property type="evidence" value="ECO:0000318"/>
    <property type="project" value="GO_Central"/>
</dbReference>
<evidence type="ECO:0000256" key="1">
    <source>
        <dbReference type="ARBA" id="ARBA00022553"/>
    </source>
</evidence>
<evidence type="ECO:0000313" key="4">
    <source>
        <dbReference type="EnsemblMetazoa" id="XP_003727133"/>
    </source>
</evidence>
<dbReference type="RefSeq" id="XP_003727133.1">
    <property type="nucleotide sequence ID" value="XM_003727085.3"/>
</dbReference>
<dbReference type="PROSITE" id="PS51203">
    <property type="entry name" value="CS"/>
    <property type="match status" value="1"/>
</dbReference>
<dbReference type="GO" id="GO:0006457">
    <property type="term" value="P:protein folding"/>
    <property type="evidence" value="ECO:0000318"/>
    <property type="project" value="GO_Central"/>
</dbReference>
<keyword evidence="5" id="KW-1185">Reference proteome</keyword>
<dbReference type="InterPro" id="IPR008978">
    <property type="entry name" value="HSP20-like_chaperone"/>
</dbReference>
<dbReference type="AlphaFoldDB" id="A0A7M7GLB7"/>
<reference evidence="5" key="1">
    <citation type="submission" date="2015-02" db="EMBL/GenBank/DDBJ databases">
        <title>Genome sequencing for Strongylocentrotus purpuratus.</title>
        <authorList>
            <person name="Murali S."/>
            <person name="Liu Y."/>
            <person name="Vee V."/>
            <person name="English A."/>
            <person name="Wang M."/>
            <person name="Skinner E."/>
            <person name="Han Y."/>
            <person name="Muzny D.M."/>
            <person name="Worley K.C."/>
            <person name="Gibbs R.A."/>
        </authorList>
    </citation>
    <scope>NUCLEOTIDE SEQUENCE</scope>
</reference>
<evidence type="ECO:0000256" key="2">
    <source>
        <dbReference type="SAM" id="MobiDB-lite"/>
    </source>
</evidence>
<organism evidence="4 5">
    <name type="scientific">Strongylocentrotus purpuratus</name>
    <name type="common">Purple sea urchin</name>
    <dbReference type="NCBI Taxonomy" id="7668"/>
    <lineage>
        <taxon>Eukaryota</taxon>
        <taxon>Metazoa</taxon>
        <taxon>Echinodermata</taxon>
        <taxon>Eleutherozoa</taxon>
        <taxon>Echinozoa</taxon>
        <taxon>Echinoidea</taxon>
        <taxon>Euechinoidea</taxon>
        <taxon>Echinacea</taxon>
        <taxon>Camarodonta</taxon>
        <taxon>Echinidea</taxon>
        <taxon>Strongylocentrotidae</taxon>
        <taxon>Strongylocentrotus</taxon>
    </lineage>
</organism>
<name>A0A7M7GLB7_STRPU</name>
<dbReference type="Proteomes" id="UP000007110">
    <property type="component" value="Unassembled WGS sequence"/>
</dbReference>
<dbReference type="PANTHER" id="PTHR12356:SF19">
    <property type="entry name" value="NUDC DOMAIN-CONTAINING PROTEIN 3"/>
    <property type="match status" value="1"/>
</dbReference>
<evidence type="ECO:0000259" key="3">
    <source>
        <dbReference type="PROSITE" id="PS51203"/>
    </source>
</evidence>
<dbReference type="InParanoid" id="A0A7M7GLB7"/>
<dbReference type="GO" id="GO:0051082">
    <property type="term" value="F:unfolded protein binding"/>
    <property type="evidence" value="ECO:0000318"/>
    <property type="project" value="GO_Central"/>
</dbReference>
<dbReference type="Pfam" id="PF14050">
    <property type="entry name" value="Nudc_N"/>
    <property type="match status" value="1"/>
</dbReference>
<dbReference type="SUPFAM" id="SSF49764">
    <property type="entry name" value="HSP20-like chaperones"/>
    <property type="match status" value="1"/>
</dbReference>
<dbReference type="InterPro" id="IPR025934">
    <property type="entry name" value="NudC_N_dom"/>
</dbReference>
<dbReference type="PANTHER" id="PTHR12356">
    <property type="entry name" value="NUCLEAR MOVEMENT PROTEIN NUDC"/>
    <property type="match status" value="1"/>
</dbReference>
<feature type="region of interest" description="Disordered" evidence="2">
    <location>
        <begin position="76"/>
        <end position="97"/>
    </location>
</feature>
<feature type="compositionally biased region" description="Low complexity" evidence="2">
    <location>
        <begin position="117"/>
        <end position="145"/>
    </location>
</feature>
<proteinExistence type="predicted"/>
<protein>
    <recommendedName>
        <fullName evidence="3">CS domain-containing protein</fullName>
    </recommendedName>
</protein>
<dbReference type="InterPro" id="IPR037898">
    <property type="entry name" value="NudC_fam"/>
</dbReference>
<dbReference type="CTD" id="23386"/>
<dbReference type="Gene3D" id="2.60.40.790">
    <property type="match status" value="1"/>
</dbReference>
<feature type="region of interest" description="Disordered" evidence="2">
    <location>
        <begin position="110"/>
        <end position="159"/>
    </location>
</feature>
<evidence type="ECO:0000313" key="5">
    <source>
        <dbReference type="Proteomes" id="UP000007110"/>
    </source>
</evidence>
<accession>A0A7M7GLB7</accession>
<reference evidence="4" key="2">
    <citation type="submission" date="2021-01" db="UniProtKB">
        <authorList>
            <consortium name="EnsemblMetazoa"/>
        </authorList>
    </citation>
    <scope>IDENTIFICATION</scope>
</reference>
<sequence>MENTPSGRYDGNLGDIMQNERQIDRFLDVVFEFLYRRSDFYRLMKHENDSMGLPPGVARKHVMQAFMKYERIAQGTENPACRPKEKKQATSEPSVDVPAVVESIVEVTATTEVTDLPGSPSGGPSSSSASPSPVGTSPSAGASGPRLNPDTGEVIADTGCCTKGKTSAAPDKPAQRHKLNVADTYNGASRDNYAWSQTLKDVDLKVFVPPTVTKAKQLSVDIKNDFIKIALKGSPSDGQGGKILVEGKLKENIKGEETIWSLDPGNCVQLNFEKRREMWWKGVLEGEPEIDQKSIDNTQYVHEMDDDSQADYQRVMYDMERKRQGQPSSKEEETQNILRKAWNAEGSPFQGSEFDPSKINISAS</sequence>
<feature type="compositionally biased region" description="Basic and acidic residues" evidence="2">
    <location>
        <begin position="319"/>
        <end position="333"/>
    </location>
</feature>
<dbReference type="EnsemblMetazoa" id="XM_003727085">
    <property type="protein sequence ID" value="XP_003727133"/>
    <property type="gene ID" value="LOC100893318"/>
</dbReference>
<dbReference type="OrthoDB" id="515366at2759"/>
<dbReference type="GeneID" id="100893318"/>
<feature type="region of interest" description="Disordered" evidence="2">
    <location>
        <begin position="319"/>
        <end position="364"/>
    </location>
</feature>